<keyword evidence="6" id="KW-0349">Heme</keyword>
<comment type="cofactor">
    <cofactor evidence="6">
        <name>heme</name>
        <dbReference type="ChEBI" id="CHEBI:30413"/>
    </cofactor>
</comment>
<evidence type="ECO:0000256" key="1">
    <source>
        <dbReference type="ARBA" id="ARBA00004167"/>
    </source>
</evidence>
<sequence length="407" mass="44704">MSTGLRGERNETITTASYGPHWRALRCNLTADVLHPSRLASLAPMQREATRALLADVSARAQLGEVAVRGPVNAAVFGLVARLCFGDGVEGPHVRAMERVMQELVLTVGEISAVFDGTWLARLVYRRQLRRLVGFIGRQTELYLPLIEARRKHKSRSFRSGDDIFHSYVDSLLGLGIPSDAADDVRRALRDDELVVLVSEFLGTGTGSVVACVEWALAHLIDQPEVQSKLRREIDGEAVLSSKSLRGMPYLHAVVLECLRMHPPVPFALRGAHGEGAKVVPSAQSPVPANGLRVQFNLGDIGRDRKAWTDPDEFRPERFLAGGEAEGVGPSPGLKEIRMMPFGAAHRHCPGMSMGMLHIKCFLAAMVREFEWAPSAEDRGRGGIDMMELDGFFKVMKRPLSACVTPR</sequence>
<evidence type="ECO:0000256" key="6">
    <source>
        <dbReference type="PIRSR" id="PIRSR602401-1"/>
    </source>
</evidence>
<comment type="subcellular location">
    <subcellularLocation>
        <location evidence="1">Membrane</location>
        <topology evidence="1">Single-pass membrane protein</topology>
    </subcellularLocation>
</comment>
<dbReference type="Proteomes" id="UP000015106">
    <property type="component" value="Chromosome 5"/>
</dbReference>
<dbReference type="InterPro" id="IPR051103">
    <property type="entry name" value="Plant_metabolite_P450s"/>
</dbReference>
<keyword evidence="3 6" id="KW-0479">Metal-binding</keyword>
<dbReference type="Pfam" id="PF00067">
    <property type="entry name" value="p450"/>
    <property type="match status" value="1"/>
</dbReference>
<dbReference type="InterPro" id="IPR036396">
    <property type="entry name" value="Cyt_P450_sf"/>
</dbReference>
<dbReference type="Gene3D" id="1.10.630.10">
    <property type="entry name" value="Cytochrome P450"/>
    <property type="match status" value="1"/>
</dbReference>
<evidence type="ECO:0000256" key="2">
    <source>
        <dbReference type="ARBA" id="ARBA00022692"/>
    </source>
</evidence>
<dbReference type="InterPro" id="IPR002401">
    <property type="entry name" value="Cyt_P450_E_grp-I"/>
</dbReference>
<dbReference type="AlphaFoldDB" id="A0A8R7UHJ9"/>
<accession>A0A8R7UHJ9</accession>
<dbReference type="GO" id="GO:0016020">
    <property type="term" value="C:membrane"/>
    <property type="evidence" value="ECO:0007669"/>
    <property type="project" value="UniProtKB-SubCell"/>
</dbReference>
<dbReference type="GO" id="GO:0020037">
    <property type="term" value="F:heme binding"/>
    <property type="evidence" value="ECO:0007669"/>
    <property type="project" value="InterPro"/>
</dbReference>
<feature type="binding site" description="axial binding residue" evidence="6">
    <location>
        <position position="349"/>
    </location>
    <ligand>
        <name>heme</name>
        <dbReference type="ChEBI" id="CHEBI:30413"/>
    </ligand>
    <ligandPart>
        <name>Fe</name>
        <dbReference type="ChEBI" id="CHEBI:18248"/>
    </ligandPart>
</feature>
<evidence type="ECO:0000313" key="8">
    <source>
        <dbReference type="Proteomes" id="UP000015106"/>
    </source>
</evidence>
<dbReference type="GO" id="GO:0005506">
    <property type="term" value="F:iron ion binding"/>
    <property type="evidence" value="ECO:0007669"/>
    <property type="project" value="InterPro"/>
</dbReference>
<keyword evidence="4" id="KW-1133">Transmembrane helix</keyword>
<protein>
    <recommendedName>
        <fullName evidence="9">Cytochrome P450 89A2</fullName>
    </recommendedName>
</protein>
<keyword evidence="6" id="KW-0408">Iron</keyword>
<reference evidence="7" key="3">
    <citation type="submission" date="2022-06" db="UniProtKB">
        <authorList>
            <consortium name="EnsemblPlants"/>
        </authorList>
    </citation>
    <scope>IDENTIFICATION</scope>
</reference>
<dbReference type="EnsemblPlants" id="TuG1812G0500003262.01.T01">
    <property type="protein sequence ID" value="TuG1812G0500003262.01.T01.cds280679"/>
    <property type="gene ID" value="TuG1812G0500003262.01"/>
</dbReference>
<proteinExistence type="predicted"/>
<evidence type="ECO:0008006" key="9">
    <source>
        <dbReference type="Google" id="ProtNLM"/>
    </source>
</evidence>
<dbReference type="PANTHER" id="PTHR24298">
    <property type="entry name" value="FLAVONOID 3'-MONOOXYGENASE-RELATED"/>
    <property type="match status" value="1"/>
</dbReference>
<reference evidence="8" key="1">
    <citation type="journal article" date="2013" name="Nature">
        <title>Draft genome of the wheat A-genome progenitor Triticum urartu.</title>
        <authorList>
            <person name="Ling H.Q."/>
            <person name="Zhao S."/>
            <person name="Liu D."/>
            <person name="Wang J."/>
            <person name="Sun H."/>
            <person name="Zhang C."/>
            <person name="Fan H."/>
            <person name="Li D."/>
            <person name="Dong L."/>
            <person name="Tao Y."/>
            <person name="Gao C."/>
            <person name="Wu H."/>
            <person name="Li Y."/>
            <person name="Cui Y."/>
            <person name="Guo X."/>
            <person name="Zheng S."/>
            <person name="Wang B."/>
            <person name="Yu K."/>
            <person name="Liang Q."/>
            <person name="Yang W."/>
            <person name="Lou X."/>
            <person name="Chen J."/>
            <person name="Feng M."/>
            <person name="Jian J."/>
            <person name="Zhang X."/>
            <person name="Luo G."/>
            <person name="Jiang Y."/>
            <person name="Liu J."/>
            <person name="Wang Z."/>
            <person name="Sha Y."/>
            <person name="Zhang B."/>
            <person name="Wu H."/>
            <person name="Tang D."/>
            <person name="Shen Q."/>
            <person name="Xue P."/>
            <person name="Zou S."/>
            <person name="Wang X."/>
            <person name="Liu X."/>
            <person name="Wang F."/>
            <person name="Yang Y."/>
            <person name="An X."/>
            <person name="Dong Z."/>
            <person name="Zhang K."/>
            <person name="Zhang X."/>
            <person name="Luo M.C."/>
            <person name="Dvorak J."/>
            <person name="Tong Y."/>
            <person name="Wang J."/>
            <person name="Yang H."/>
            <person name="Li Z."/>
            <person name="Wang D."/>
            <person name="Zhang A."/>
            <person name="Wang J."/>
        </authorList>
    </citation>
    <scope>NUCLEOTIDE SEQUENCE</scope>
    <source>
        <strain evidence="8">cv. G1812</strain>
    </source>
</reference>
<dbReference type="PRINTS" id="PR00385">
    <property type="entry name" value="P450"/>
</dbReference>
<name>A0A8R7UHJ9_TRIUA</name>
<evidence type="ECO:0000256" key="5">
    <source>
        <dbReference type="ARBA" id="ARBA00023136"/>
    </source>
</evidence>
<dbReference type="InterPro" id="IPR001128">
    <property type="entry name" value="Cyt_P450"/>
</dbReference>
<keyword evidence="8" id="KW-1185">Reference proteome</keyword>
<dbReference type="PRINTS" id="PR00463">
    <property type="entry name" value="EP450I"/>
</dbReference>
<keyword evidence="2" id="KW-0812">Transmembrane</keyword>
<evidence type="ECO:0000256" key="3">
    <source>
        <dbReference type="ARBA" id="ARBA00022723"/>
    </source>
</evidence>
<dbReference type="GO" id="GO:0016709">
    <property type="term" value="F:oxidoreductase activity, acting on paired donors, with incorporation or reduction of molecular oxygen, NAD(P)H as one donor, and incorporation of one atom of oxygen"/>
    <property type="evidence" value="ECO:0007669"/>
    <property type="project" value="TreeGrafter"/>
</dbReference>
<dbReference type="PANTHER" id="PTHR24298:SF389">
    <property type="entry name" value="OS04G0128400 PROTEIN"/>
    <property type="match status" value="1"/>
</dbReference>
<dbReference type="Gramene" id="TuG1812G0500003262.01.T01">
    <property type="protein sequence ID" value="TuG1812G0500003262.01.T01.cds280679"/>
    <property type="gene ID" value="TuG1812G0500003262.01"/>
</dbReference>
<organism evidence="7 8">
    <name type="scientific">Triticum urartu</name>
    <name type="common">Red wild einkorn</name>
    <name type="synonym">Crithodium urartu</name>
    <dbReference type="NCBI Taxonomy" id="4572"/>
    <lineage>
        <taxon>Eukaryota</taxon>
        <taxon>Viridiplantae</taxon>
        <taxon>Streptophyta</taxon>
        <taxon>Embryophyta</taxon>
        <taxon>Tracheophyta</taxon>
        <taxon>Spermatophyta</taxon>
        <taxon>Magnoliopsida</taxon>
        <taxon>Liliopsida</taxon>
        <taxon>Poales</taxon>
        <taxon>Poaceae</taxon>
        <taxon>BOP clade</taxon>
        <taxon>Pooideae</taxon>
        <taxon>Triticodae</taxon>
        <taxon>Triticeae</taxon>
        <taxon>Triticinae</taxon>
        <taxon>Triticum</taxon>
    </lineage>
</organism>
<reference evidence="7" key="2">
    <citation type="submission" date="2018-03" db="EMBL/GenBank/DDBJ databases">
        <title>The Triticum urartu genome reveals the dynamic nature of wheat genome evolution.</title>
        <authorList>
            <person name="Ling H."/>
            <person name="Ma B."/>
            <person name="Shi X."/>
            <person name="Liu H."/>
            <person name="Dong L."/>
            <person name="Sun H."/>
            <person name="Cao Y."/>
            <person name="Gao Q."/>
            <person name="Zheng S."/>
            <person name="Li Y."/>
            <person name="Yu Y."/>
            <person name="Du H."/>
            <person name="Qi M."/>
            <person name="Li Y."/>
            <person name="Yu H."/>
            <person name="Cui Y."/>
            <person name="Wang N."/>
            <person name="Chen C."/>
            <person name="Wu H."/>
            <person name="Zhao Y."/>
            <person name="Zhang J."/>
            <person name="Li Y."/>
            <person name="Zhou W."/>
            <person name="Zhang B."/>
            <person name="Hu W."/>
            <person name="Eijk M."/>
            <person name="Tang J."/>
            <person name="Witsenboer H."/>
            <person name="Zhao S."/>
            <person name="Li Z."/>
            <person name="Zhang A."/>
            <person name="Wang D."/>
            <person name="Liang C."/>
        </authorList>
    </citation>
    <scope>NUCLEOTIDE SEQUENCE [LARGE SCALE GENOMIC DNA]</scope>
    <source>
        <strain evidence="7">cv. G1812</strain>
    </source>
</reference>
<evidence type="ECO:0000256" key="4">
    <source>
        <dbReference type="ARBA" id="ARBA00022989"/>
    </source>
</evidence>
<keyword evidence="5" id="KW-0472">Membrane</keyword>
<evidence type="ECO:0000313" key="7">
    <source>
        <dbReference type="EnsemblPlants" id="TuG1812G0500003262.01.T01.cds280679"/>
    </source>
</evidence>
<dbReference type="SUPFAM" id="SSF48264">
    <property type="entry name" value="Cytochrome P450"/>
    <property type="match status" value="1"/>
</dbReference>